<gene>
    <name evidence="3" type="ORF">OAUR00152_LOCUS8062</name>
</gene>
<dbReference type="CDD" id="cd06257">
    <property type="entry name" value="DnaJ"/>
    <property type="match status" value="1"/>
</dbReference>
<dbReference type="SMART" id="SM00271">
    <property type="entry name" value="DnaJ"/>
    <property type="match status" value="1"/>
</dbReference>
<dbReference type="AlphaFoldDB" id="A0A7S4I752"/>
<dbReference type="Pfam" id="PF00226">
    <property type="entry name" value="DnaJ"/>
    <property type="match status" value="1"/>
</dbReference>
<dbReference type="InterPro" id="IPR052276">
    <property type="entry name" value="Diphthamide-biosynth_chaperone"/>
</dbReference>
<organism evidence="3">
    <name type="scientific">Odontella aurita</name>
    <dbReference type="NCBI Taxonomy" id="265563"/>
    <lineage>
        <taxon>Eukaryota</taxon>
        <taxon>Sar</taxon>
        <taxon>Stramenopiles</taxon>
        <taxon>Ochrophyta</taxon>
        <taxon>Bacillariophyta</taxon>
        <taxon>Mediophyceae</taxon>
        <taxon>Biddulphiophycidae</taxon>
        <taxon>Eupodiscales</taxon>
        <taxon>Odontellaceae</taxon>
        <taxon>Odontella</taxon>
    </lineage>
</organism>
<dbReference type="InterPro" id="IPR036869">
    <property type="entry name" value="J_dom_sf"/>
</dbReference>
<proteinExistence type="predicted"/>
<protein>
    <recommendedName>
        <fullName evidence="2">J domain-containing protein</fullName>
    </recommendedName>
</protein>
<accession>A0A7S4I752</accession>
<dbReference type="SUPFAM" id="SSF46565">
    <property type="entry name" value="Chaperone J-domain"/>
    <property type="match status" value="1"/>
</dbReference>
<dbReference type="PROSITE" id="PS50076">
    <property type="entry name" value="DNAJ_2"/>
    <property type="match status" value="1"/>
</dbReference>
<dbReference type="EMBL" id="HBKQ01011892">
    <property type="protein sequence ID" value="CAE2220252.1"/>
    <property type="molecule type" value="Transcribed_RNA"/>
</dbReference>
<dbReference type="Gene3D" id="1.10.287.110">
    <property type="entry name" value="DnaJ domain"/>
    <property type="match status" value="1"/>
</dbReference>
<reference evidence="3" key="1">
    <citation type="submission" date="2021-01" db="EMBL/GenBank/DDBJ databases">
        <authorList>
            <person name="Corre E."/>
            <person name="Pelletier E."/>
            <person name="Niang G."/>
            <person name="Scheremetjew M."/>
            <person name="Finn R."/>
            <person name="Kale V."/>
            <person name="Holt S."/>
            <person name="Cochrane G."/>
            <person name="Meng A."/>
            <person name="Brown T."/>
            <person name="Cohen L."/>
        </authorList>
    </citation>
    <scope>NUCLEOTIDE SEQUENCE</scope>
    <source>
        <strain evidence="3">Isolate 1302-5</strain>
    </source>
</reference>
<feature type="domain" description="J" evidence="2">
    <location>
        <begin position="47"/>
        <end position="118"/>
    </location>
</feature>
<feature type="region of interest" description="Disordered" evidence="1">
    <location>
        <begin position="175"/>
        <end position="194"/>
    </location>
</feature>
<dbReference type="PRINTS" id="PR00625">
    <property type="entry name" value="JDOMAIN"/>
</dbReference>
<sequence>MTAMSILPRLAAACGAVEQWHPRTAAPQRLTAAASYFTNTDRMKRSDPYAPLGLTWGATLTEIKEAFRQKARELHPDVNTSDAPGEALRKFQELQKTYQKLMDVRGATHAQRDDDEWSFAVWRTGDIIAQERTDVAGEAVKRPSRPAAAQRNQQWGIAALGHPDGGGNARRRAEYLTDGGEKKSRLRSSTVGTGRNKWVKPKEFKPWNPKDVKVKAAAMTDLASIGTAKIRGA</sequence>
<evidence type="ECO:0000313" key="3">
    <source>
        <dbReference type="EMBL" id="CAE2220252.1"/>
    </source>
</evidence>
<dbReference type="PANTHER" id="PTHR44240">
    <property type="entry name" value="DNAJ DOMAIN (PROKARYOTIC HEAT SHOCK PROTEIN)-RELATED"/>
    <property type="match status" value="1"/>
</dbReference>
<dbReference type="PANTHER" id="PTHR44240:SF10">
    <property type="entry name" value="J DOMAIN-CONTAINING PROTEIN"/>
    <property type="match status" value="1"/>
</dbReference>
<dbReference type="InterPro" id="IPR001623">
    <property type="entry name" value="DnaJ_domain"/>
</dbReference>
<evidence type="ECO:0000259" key="2">
    <source>
        <dbReference type="PROSITE" id="PS50076"/>
    </source>
</evidence>
<evidence type="ECO:0000256" key="1">
    <source>
        <dbReference type="SAM" id="MobiDB-lite"/>
    </source>
</evidence>
<name>A0A7S4I752_9STRA</name>